<evidence type="ECO:0000313" key="2">
    <source>
        <dbReference type="EMBL" id="QRN55792.1"/>
    </source>
</evidence>
<dbReference type="InterPro" id="IPR011051">
    <property type="entry name" value="RmlC_Cupin_sf"/>
</dbReference>
<gene>
    <name evidence="2" type="ORF">ISN74_05425</name>
</gene>
<name>A0ABX7GZ44_9GAMM</name>
<dbReference type="Pfam" id="PF07883">
    <property type="entry name" value="Cupin_2"/>
    <property type="match status" value="1"/>
</dbReference>
<dbReference type="Gene3D" id="2.60.120.10">
    <property type="entry name" value="Jelly Rolls"/>
    <property type="match status" value="1"/>
</dbReference>
<protein>
    <submittedName>
        <fullName evidence="2">Cupin domain-containing protein</fullName>
    </submittedName>
</protein>
<dbReference type="InterPro" id="IPR014710">
    <property type="entry name" value="RmlC-like_jellyroll"/>
</dbReference>
<dbReference type="PANTHER" id="PTHR38599">
    <property type="entry name" value="CUPIN DOMAIN PROTEIN (AFU_ORTHOLOGUE AFUA_3G13620)"/>
    <property type="match status" value="1"/>
</dbReference>
<dbReference type="InterPro" id="IPR013096">
    <property type="entry name" value="Cupin_2"/>
</dbReference>
<proteinExistence type="predicted"/>
<dbReference type="Proteomes" id="UP000663181">
    <property type="component" value="Chromosome"/>
</dbReference>
<evidence type="ECO:0000313" key="3">
    <source>
        <dbReference type="Proteomes" id="UP000663181"/>
    </source>
</evidence>
<reference evidence="2 3" key="1">
    <citation type="submission" date="2020-10" db="EMBL/GenBank/DDBJ databases">
        <title>Phylogeny of dyella-like bacteria.</title>
        <authorList>
            <person name="Fu J."/>
        </authorList>
    </citation>
    <scope>NUCLEOTIDE SEQUENCE [LARGE SCALE GENOMIC DNA]</scope>
    <source>
        <strain evidence="2 3">DHOB09</strain>
    </source>
</reference>
<dbReference type="PANTHER" id="PTHR38599:SF1">
    <property type="entry name" value="CUPIN DOMAIN PROTEIN (AFU_ORTHOLOGUE AFUA_3G13620)"/>
    <property type="match status" value="1"/>
</dbReference>
<dbReference type="EMBL" id="CP064030">
    <property type="protein sequence ID" value="QRN55792.1"/>
    <property type="molecule type" value="Genomic_DNA"/>
</dbReference>
<sequence>MLASLSTTSAYATPPAAPQPITRTVLEQRPIPGTDESMEIILVVYQPGVAAPLHHHPVAGLNYILDGTAESAYGDDPPKLYHAGDTLQDQPQVTHTLFRNADKQKPLRFLIFANVHANQPYTIVP</sequence>
<organism evidence="2 3">
    <name type="scientific">Dyella caseinilytica</name>
    <dbReference type="NCBI Taxonomy" id="1849581"/>
    <lineage>
        <taxon>Bacteria</taxon>
        <taxon>Pseudomonadati</taxon>
        <taxon>Pseudomonadota</taxon>
        <taxon>Gammaproteobacteria</taxon>
        <taxon>Lysobacterales</taxon>
        <taxon>Rhodanobacteraceae</taxon>
        <taxon>Dyella</taxon>
    </lineage>
</organism>
<feature type="domain" description="Cupin type-2" evidence="1">
    <location>
        <begin position="42"/>
        <end position="111"/>
    </location>
</feature>
<accession>A0ABX7GZ44</accession>
<keyword evidence="3" id="KW-1185">Reference proteome</keyword>
<dbReference type="SUPFAM" id="SSF51182">
    <property type="entry name" value="RmlC-like cupins"/>
    <property type="match status" value="1"/>
</dbReference>
<evidence type="ECO:0000259" key="1">
    <source>
        <dbReference type="Pfam" id="PF07883"/>
    </source>
</evidence>